<sequence>MSCTLCTKKGIPCIRSSMTNDACDACRQPHKKCSFFVRPFRPRGQRSSCLRRPCKDFFVVDNDETISEREWTLGTQTGGRERFRTISPVHSPS</sequence>
<evidence type="ECO:0000313" key="1">
    <source>
        <dbReference type="EMBL" id="MBW0590753.1"/>
    </source>
</evidence>
<reference evidence="1" key="1">
    <citation type="submission" date="2021-03" db="EMBL/GenBank/DDBJ databases">
        <title>Draft genome sequence of rust myrtle Austropuccinia psidii MF-1, a brazilian biotype.</title>
        <authorList>
            <person name="Quecine M.C."/>
            <person name="Pachon D.M.R."/>
            <person name="Bonatelli M.L."/>
            <person name="Correr F.H."/>
            <person name="Franceschini L.M."/>
            <person name="Leite T.F."/>
            <person name="Margarido G.R.A."/>
            <person name="Almeida C.A."/>
            <person name="Ferrarezi J.A."/>
            <person name="Labate C.A."/>
        </authorList>
    </citation>
    <scope>NUCLEOTIDE SEQUENCE</scope>
    <source>
        <strain evidence="1">MF-1</strain>
    </source>
</reference>
<accession>A0A9Q3L047</accession>
<name>A0A9Q3L047_9BASI</name>
<dbReference type="Proteomes" id="UP000765509">
    <property type="component" value="Unassembled WGS sequence"/>
</dbReference>
<organism evidence="1 2">
    <name type="scientific">Austropuccinia psidii MF-1</name>
    <dbReference type="NCBI Taxonomy" id="1389203"/>
    <lineage>
        <taxon>Eukaryota</taxon>
        <taxon>Fungi</taxon>
        <taxon>Dikarya</taxon>
        <taxon>Basidiomycota</taxon>
        <taxon>Pucciniomycotina</taxon>
        <taxon>Pucciniomycetes</taxon>
        <taxon>Pucciniales</taxon>
        <taxon>Sphaerophragmiaceae</taxon>
        <taxon>Austropuccinia</taxon>
    </lineage>
</organism>
<comment type="caution">
    <text evidence="1">The sequence shown here is derived from an EMBL/GenBank/DDBJ whole genome shotgun (WGS) entry which is preliminary data.</text>
</comment>
<gene>
    <name evidence="1" type="ORF">O181_130468</name>
</gene>
<evidence type="ECO:0000313" key="2">
    <source>
        <dbReference type="Proteomes" id="UP000765509"/>
    </source>
</evidence>
<protein>
    <recommendedName>
        <fullName evidence="3">Zn(2)-C6 fungal-type domain-containing protein</fullName>
    </recommendedName>
</protein>
<dbReference type="EMBL" id="AVOT02139821">
    <property type="protein sequence ID" value="MBW0590753.1"/>
    <property type="molecule type" value="Genomic_DNA"/>
</dbReference>
<keyword evidence="2" id="KW-1185">Reference proteome</keyword>
<evidence type="ECO:0008006" key="3">
    <source>
        <dbReference type="Google" id="ProtNLM"/>
    </source>
</evidence>
<dbReference type="AlphaFoldDB" id="A0A9Q3L047"/>
<proteinExistence type="predicted"/>